<proteinExistence type="predicted"/>
<gene>
    <name evidence="2" type="ORF">SMD31_00520</name>
</gene>
<dbReference type="Pfam" id="PF06568">
    <property type="entry name" value="YjiS-like"/>
    <property type="match status" value="1"/>
</dbReference>
<keyword evidence="3" id="KW-1185">Reference proteome</keyword>
<dbReference type="EMBL" id="JAXCLX010000001">
    <property type="protein sequence ID" value="MDY0870381.1"/>
    <property type="molecule type" value="Genomic_DNA"/>
</dbReference>
<comment type="caution">
    <text evidence="2">The sequence shown here is derived from an EMBL/GenBank/DDBJ whole genome shotgun (WGS) entry which is preliminary data.</text>
</comment>
<dbReference type="RefSeq" id="WP_320498580.1">
    <property type="nucleotide sequence ID" value="NZ_JAXCLX010000001.1"/>
</dbReference>
<feature type="domain" description="YjiS-like" evidence="1">
    <location>
        <begin position="42"/>
        <end position="66"/>
    </location>
</feature>
<evidence type="ECO:0000313" key="2">
    <source>
        <dbReference type="EMBL" id="MDY0870381.1"/>
    </source>
</evidence>
<protein>
    <submittedName>
        <fullName evidence="2">DUF1127 domain-containing protein</fullName>
    </submittedName>
</protein>
<dbReference type="Proteomes" id="UP001271769">
    <property type="component" value="Unassembled WGS sequence"/>
</dbReference>
<organism evidence="2 3">
    <name type="scientific">Dongia rigui</name>
    <dbReference type="NCBI Taxonomy" id="940149"/>
    <lineage>
        <taxon>Bacteria</taxon>
        <taxon>Pseudomonadati</taxon>
        <taxon>Pseudomonadota</taxon>
        <taxon>Alphaproteobacteria</taxon>
        <taxon>Rhodospirillales</taxon>
        <taxon>Dongiaceae</taxon>
        <taxon>Dongia</taxon>
    </lineage>
</organism>
<reference evidence="2 3" key="1">
    <citation type="journal article" date="2013" name="Antonie Van Leeuwenhoek">
        <title>Dongia rigui sp. nov., isolated from freshwater of a large wetland in Korea.</title>
        <authorList>
            <person name="Baik K.S."/>
            <person name="Hwang Y.M."/>
            <person name="Choi J.S."/>
            <person name="Kwon J."/>
            <person name="Seong C.N."/>
        </authorList>
    </citation>
    <scope>NUCLEOTIDE SEQUENCE [LARGE SCALE GENOMIC DNA]</scope>
    <source>
        <strain evidence="2 3">04SU4-P</strain>
    </source>
</reference>
<evidence type="ECO:0000259" key="1">
    <source>
        <dbReference type="Pfam" id="PF06568"/>
    </source>
</evidence>
<sequence>MSRYKSPTIGRSPIFGRSRSLERLSFGRRLIAFLFDCIDIYRQRRALEALDDRMLKDIGLTRCDVEAEVSRPVWR</sequence>
<name>A0ABU5DSK7_9PROT</name>
<evidence type="ECO:0000313" key="3">
    <source>
        <dbReference type="Proteomes" id="UP001271769"/>
    </source>
</evidence>
<accession>A0ABU5DSK7</accession>
<dbReference type="InterPro" id="IPR009506">
    <property type="entry name" value="YjiS-like"/>
</dbReference>